<evidence type="ECO:0000313" key="1">
    <source>
        <dbReference type="EMBL" id="CAB0012442.1"/>
    </source>
</evidence>
<dbReference type="EMBL" id="CADCXU010025438">
    <property type="protein sequence ID" value="CAB0012445.1"/>
    <property type="molecule type" value="Genomic_DNA"/>
</dbReference>
<gene>
    <name evidence="1" type="ORF">NTEN_LOCUS17181</name>
    <name evidence="2" type="ORF">NTEN_LOCUS17183</name>
</gene>
<reference evidence="2 3" key="1">
    <citation type="submission" date="2020-02" db="EMBL/GenBank/DDBJ databases">
        <authorList>
            <person name="Ferguson B K."/>
        </authorList>
    </citation>
    <scope>NUCLEOTIDE SEQUENCE [LARGE SCALE GENOMIC DNA]</scope>
</reference>
<evidence type="ECO:0000313" key="2">
    <source>
        <dbReference type="EMBL" id="CAB0012445.1"/>
    </source>
</evidence>
<feature type="non-terminal residue" evidence="2">
    <location>
        <position position="136"/>
    </location>
</feature>
<dbReference type="AlphaFoldDB" id="A0A6H5H6M7"/>
<sequence length="136" mass="13930">MRDALFRLKLSPRLSLQSLSSLLTISSKLLRNDLLLSSLKPRGQFEVGVSLRTLLLSGVRGSSGSFFSLSLISGVTFAEIDSLGAGSFSVSLGEGLGEGAGARIGTSVGAANGEDSPKSLANQACSTHCVAVSLSL</sequence>
<dbReference type="Proteomes" id="UP000479000">
    <property type="component" value="Unassembled WGS sequence"/>
</dbReference>
<proteinExistence type="predicted"/>
<evidence type="ECO:0000313" key="3">
    <source>
        <dbReference type="Proteomes" id="UP000479000"/>
    </source>
</evidence>
<name>A0A6H5H6M7_9HEMI</name>
<accession>A0A6H5H6M7</accession>
<dbReference type="EMBL" id="CADCXU010025436">
    <property type="protein sequence ID" value="CAB0012442.1"/>
    <property type="molecule type" value="Genomic_DNA"/>
</dbReference>
<keyword evidence="3" id="KW-1185">Reference proteome</keyword>
<protein>
    <submittedName>
        <fullName evidence="2">Uncharacterized protein</fullName>
    </submittedName>
</protein>
<organism evidence="2 3">
    <name type="scientific">Nesidiocoris tenuis</name>
    <dbReference type="NCBI Taxonomy" id="355587"/>
    <lineage>
        <taxon>Eukaryota</taxon>
        <taxon>Metazoa</taxon>
        <taxon>Ecdysozoa</taxon>
        <taxon>Arthropoda</taxon>
        <taxon>Hexapoda</taxon>
        <taxon>Insecta</taxon>
        <taxon>Pterygota</taxon>
        <taxon>Neoptera</taxon>
        <taxon>Paraneoptera</taxon>
        <taxon>Hemiptera</taxon>
        <taxon>Heteroptera</taxon>
        <taxon>Panheteroptera</taxon>
        <taxon>Cimicomorpha</taxon>
        <taxon>Miridae</taxon>
        <taxon>Dicyphina</taxon>
        <taxon>Nesidiocoris</taxon>
    </lineage>
</organism>